<dbReference type="EMBL" id="JAOTEM010000001">
    <property type="protein sequence ID" value="MCU7615642.1"/>
    <property type="molecule type" value="Genomic_DNA"/>
</dbReference>
<evidence type="ECO:0000256" key="1">
    <source>
        <dbReference type="SAM" id="Phobius"/>
    </source>
</evidence>
<accession>A0ABT2W067</accession>
<name>A0ABT2W067_9FLAO</name>
<dbReference type="Proteomes" id="UP001208649">
    <property type="component" value="Unassembled WGS sequence"/>
</dbReference>
<keyword evidence="3" id="KW-1185">Reference proteome</keyword>
<comment type="caution">
    <text evidence="2">The sequence shown here is derived from an EMBL/GenBank/DDBJ whole genome shotgun (WGS) entry which is preliminary data.</text>
</comment>
<protein>
    <submittedName>
        <fullName evidence="2">Uncharacterized protein</fullName>
    </submittedName>
</protein>
<reference evidence="3" key="1">
    <citation type="submission" date="2023-07" db="EMBL/GenBank/DDBJ databases">
        <title>Chryseobacterium sp. strain PBS4-4 Genome sequencing and assembly.</title>
        <authorList>
            <person name="Jung Y."/>
        </authorList>
    </citation>
    <scope>NUCLEOTIDE SEQUENCE [LARGE SCALE GENOMIC DNA]</scope>
    <source>
        <strain evidence="3">PBS4-4</strain>
    </source>
</reference>
<keyword evidence="1" id="KW-0812">Transmembrane</keyword>
<organism evidence="2 3">
    <name type="scientific">Chryseobacterium edaphi</name>
    <dbReference type="NCBI Taxonomy" id="2976532"/>
    <lineage>
        <taxon>Bacteria</taxon>
        <taxon>Pseudomonadati</taxon>
        <taxon>Bacteroidota</taxon>
        <taxon>Flavobacteriia</taxon>
        <taxon>Flavobacteriales</taxon>
        <taxon>Weeksellaceae</taxon>
        <taxon>Chryseobacterium group</taxon>
        <taxon>Chryseobacterium</taxon>
    </lineage>
</organism>
<keyword evidence="1" id="KW-1133">Transmembrane helix</keyword>
<keyword evidence="1" id="KW-0472">Membrane</keyword>
<feature type="transmembrane region" description="Helical" evidence="1">
    <location>
        <begin position="94"/>
        <end position="116"/>
    </location>
</feature>
<proteinExistence type="predicted"/>
<dbReference type="RefSeq" id="WP_263000772.1">
    <property type="nucleotide sequence ID" value="NZ_JAOTEM010000001.1"/>
</dbReference>
<gene>
    <name evidence="2" type="ORF">NZ698_00410</name>
</gene>
<sequence length="118" mass="13694">MIDHKYLDAALRHLLISEDWNKSCSDLPQFDKEQNDSLFAAYRKMEKDGFTYSVYTKITTFYISLDGIIALQESGGMPYQEKAKKERLLKYWNVAKIVAVAINAAVVLFYTIMSFYKN</sequence>
<evidence type="ECO:0000313" key="2">
    <source>
        <dbReference type="EMBL" id="MCU7615642.1"/>
    </source>
</evidence>
<evidence type="ECO:0000313" key="3">
    <source>
        <dbReference type="Proteomes" id="UP001208649"/>
    </source>
</evidence>